<dbReference type="Proteomes" id="UP000250369">
    <property type="component" value="Unassembled WGS sequence"/>
</dbReference>
<gene>
    <name evidence="1" type="ORF">DQG23_31445</name>
</gene>
<organism evidence="1 2">
    <name type="scientific">Paenibacillus contaminans</name>
    <dbReference type="NCBI Taxonomy" id="450362"/>
    <lineage>
        <taxon>Bacteria</taxon>
        <taxon>Bacillati</taxon>
        <taxon>Bacillota</taxon>
        <taxon>Bacilli</taxon>
        <taxon>Bacillales</taxon>
        <taxon>Paenibacillaceae</taxon>
        <taxon>Paenibacillus</taxon>
    </lineage>
</organism>
<reference evidence="1 2" key="1">
    <citation type="journal article" date="2009" name="Int. J. Syst. Evol. Microbiol.">
        <title>Paenibacillus contaminans sp. nov., isolated from a contaminated laboratory plate.</title>
        <authorList>
            <person name="Chou J.H."/>
            <person name="Lee J.H."/>
            <person name="Lin M.C."/>
            <person name="Chang P.S."/>
            <person name="Arun A.B."/>
            <person name="Young C.C."/>
            <person name="Chen W.M."/>
        </authorList>
    </citation>
    <scope>NUCLEOTIDE SEQUENCE [LARGE SCALE GENOMIC DNA]</scope>
    <source>
        <strain evidence="1 2">CKOBP-6</strain>
    </source>
</reference>
<comment type="caution">
    <text evidence="1">The sequence shown here is derived from an EMBL/GenBank/DDBJ whole genome shotgun (WGS) entry which is preliminary data.</text>
</comment>
<accession>A0A329M2R1</accession>
<proteinExistence type="predicted"/>
<dbReference type="AlphaFoldDB" id="A0A329M2R1"/>
<evidence type="ECO:0000313" key="1">
    <source>
        <dbReference type="EMBL" id="RAV14409.1"/>
    </source>
</evidence>
<sequence>MNGTGPKPEKAQYILRPLFTILQDDTLWKSFMDYAKNIRADAVMAFNMHLEANHPDLETIRERLPLFAERFAEVRAAGMSPMINYYVTLGHSNMLPAAHARTFTDMVDETGRVEKGCPCPLCPELRRYMAEACKLFATLDVDAIWIDDDFRLFGRAVTHSFLCFCDRHLAAFAERTGTWRSREELQAALLKEPASCTDTEMQLRRDWRAFQEDVLVEFGVMLREACESVNPHITMGLMTNTIEMMLRHGRHLDAEVRAFRTRHQPEPHIRIGGAAYTDENLPGILDRCVTFDAMSSMITEPCQISSEIEQFPWTIGGKSARGLALELYLLTVSFSPRLTLSINDGFLGFYDVSGNYQKTLGPLKTYLQAVADALPGKTRKGASLPFPSDPAVTAGMDLSGEPSLRMNHALTRIGIPVAPGTQTPTLLTMKEAIAYPAEVLTDWLEQGALITSEAYYHLCERGIVRNSPIRVTKGDMSHRTAFERITAPHAPDWLRNKDVISWVYMPLHTDYIISADEGAEAWSSIYDNLGGLQSLGVAVTKEPYPMAVVAHTGDLLKETGRQWLYQQIMSYLADGDYPAMVEFGVNMYPVWWEDETEALLGLTNFSLETYPSLSLWIPSRRELARVEQLSHNGLWLEADASATAHPDGGIRLTLHGESVPDHASFETFRLTFST</sequence>
<evidence type="ECO:0000313" key="2">
    <source>
        <dbReference type="Proteomes" id="UP000250369"/>
    </source>
</evidence>
<dbReference type="OrthoDB" id="2253662at2"/>
<keyword evidence="2" id="KW-1185">Reference proteome</keyword>
<name>A0A329M2R1_9BACL</name>
<dbReference type="EMBL" id="QMFB01000026">
    <property type="protein sequence ID" value="RAV14409.1"/>
    <property type="molecule type" value="Genomic_DNA"/>
</dbReference>
<dbReference type="RefSeq" id="WP_113034992.1">
    <property type="nucleotide sequence ID" value="NZ_QMFB01000026.1"/>
</dbReference>
<protein>
    <submittedName>
        <fullName evidence="1">Uncharacterized protein</fullName>
    </submittedName>
</protein>